<keyword evidence="2" id="KW-0479">Metal-binding</keyword>
<dbReference type="InterPro" id="IPR017896">
    <property type="entry name" value="4Fe4S_Fe-S-bd"/>
</dbReference>
<reference evidence="6" key="3">
    <citation type="submission" date="2021-09" db="EMBL/GenBank/DDBJ databases">
        <authorList>
            <person name="Gilroy R."/>
        </authorList>
    </citation>
    <scope>NUCLEOTIDE SEQUENCE</scope>
    <source>
        <strain evidence="6">USAMLcec12-2067</strain>
    </source>
</reference>
<feature type="domain" description="4Fe-4S ferredoxin-type" evidence="5">
    <location>
        <begin position="53"/>
        <end position="83"/>
    </location>
</feature>
<dbReference type="SUPFAM" id="SSF54862">
    <property type="entry name" value="4Fe-4S ferredoxins"/>
    <property type="match status" value="2"/>
</dbReference>
<keyword evidence="3" id="KW-0408">Iron</keyword>
<evidence type="ECO:0000256" key="4">
    <source>
        <dbReference type="ARBA" id="ARBA00023014"/>
    </source>
</evidence>
<evidence type="ECO:0000313" key="6">
    <source>
        <dbReference type="EMBL" id="HJH42269.1"/>
    </source>
</evidence>
<dbReference type="Pfam" id="PF12797">
    <property type="entry name" value="Fer4_2"/>
    <property type="match status" value="1"/>
</dbReference>
<dbReference type="InterPro" id="IPR017900">
    <property type="entry name" value="4Fe4S_Fe_S_CS"/>
</dbReference>
<evidence type="ECO:0000256" key="3">
    <source>
        <dbReference type="ARBA" id="ARBA00023004"/>
    </source>
</evidence>
<sequence length="394" mass="42806">MSGMTSIFGLLEKLQSADISVHQNRCAVVRNRNVTCTRCADACTSGCLSYEDNELVIEPDACIGCGTCATVCPTCALEALRPNDAELLQSCLSACAKADGEVIVSCEQILAAAQGRYDPGKVVGVTCLGRVEESLLVALAAADARHVSLVRAKCEQCAHAVGVETARLVCDTANTLLETWHAPMRADVVEKFPSVARLAGDEGYDASRRGFFSSVRDEAKSAAAVTTDFAVKEALGVEEQPEPKYVKVMKDGTLPHFVPDRRERLLESLRALGEPEDVMIDTRLWGHVVIEREECTSCQMCATFCPTGAIAKFKEADGSFGVEHSPSLCVKCRCCTDICPSDALWLSDEVFAVDLLSGAKERYEMKPMKNPPGNPHQIWHSMRDLLGCDQVYER</sequence>
<dbReference type="EMBL" id="DYZL01000012">
    <property type="protein sequence ID" value="HJH42269.1"/>
    <property type="molecule type" value="Genomic_DNA"/>
</dbReference>
<organism evidence="7 8">
    <name type="scientific">Rubneribacter badeniensis</name>
    <dbReference type="NCBI Taxonomy" id="2070688"/>
    <lineage>
        <taxon>Bacteria</taxon>
        <taxon>Bacillati</taxon>
        <taxon>Actinomycetota</taxon>
        <taxon>Coriobacteriia</taxon>
        <taxon>Eggerthellales</taxon>
        <taxon>Eggerthellaceae</taxon>
        <taxon>Rubneribacter</taxon>
    </lineage>
</organism>
<dbReference type="GO" id="GO:0051539">
    <property type="term" value="F:4 iron, 4 sulfur cluster binding"/>
    <property type="evidence" value="ECO:0007669"/>
    <property type="project" value="UniProtKB-KW"/>
</dbReference>
<evidence type="ECO:0000313" key="8">
    <source>
        <dbReference type="Proteomes" id="UP000236488"/>
    </source>
</evidence>
<reference evidence="6" key="2">
    <citation type="journal article" date="2021" name="PeerJ">
        <title>Extensive microbial diversity within the chicken gut microbiome revealed by metagenomics and culture.</title>
        <authorList>
            <person name="Gilroy R."/>
            <person name="Ravi A."/>
            <person name="Getino M."/>
            <person name="Pursley I."/>
            <person name="Horton D.L."/>
            <person name="Alikhan N.F."/>
            <person name="Baker D."/>
            <person name="Gharbi K."/>
            <person name="Hall N."/>
            <person name="Watson M."/>
            <person name="Adriaenssens E.M."/>
            <person name="Foster-Nyarko E."/>
            <person name="Jarju S."/>
            <person name="Secka A."/>
            <person name="Antonio M."/>
            <person name="Oren A."/>
            <person name="Chaudhuri R.R."/>
            <person name="La Ragione R."/>
            <person name="Hildebrand F."/>
            <person name="Pallen M.J."/>
        </authorList>
    </citation>
    <scope>NUCLEOTIDE SEQUENCE</scope>
    <source>
        <strain evidence="6">USAMLcec12-2067</strain>
    </source>
</reference>
<name>A0A2K2U3P2_9ACTN</name>
<comment type="caution">
    <text evidence="7">The sequence shown here is derived from an EMBL/GenBank/DDBJ whole genome shotgun (WGS) entry which is preliminary data.</text>
</comment>
<dbReference type="EMBL" id="PPEL01000060">
    <property type="protein sequence ID" value="PNV64899.1"/>
    <property type="molecule type" value="Genomic_DNA"/>
</dbReference>
<dbReference type="PROSITE" id="PS00198">
    <property type="entry name" value="4FE4S_FER_1"/>
    <property type="match status" value="3"/>
</dbReference>
<gene>
    <name evidence="7" type="ORF">C2L80_09500</name>
    <name evidence="6" type="ORF">K8V16_00545</name>
</gene>
<dbReference type="Pfam" id="PF12838">
    <property type="entry name" value="Fer4_7"/>
    <property type="match status" value="1"/>
</dbReference>
<keyword evidence="4" id="KW-0411">Iron-sulfur</keyword>
<keyword evidence="1" id="KW-0004">4Fe-4S</keyword>
<reference evidence="7 8" key="1">
    <citation type="journal article" date="2018" name="Int. J. Syst. Evol. Microbiol.">
        <title>Rubneribacter badeniensis gen. nov., sp. nov. and Enteroscipio rubneri gen. nov., sp. nov., new members of the Eggerthellaceae isolated from human faeces.</title>
        <authorList>
            <person name="Danylec N."/>
            <person name="Gobl A."/>
            <person name="Stoll D.A."/>
            <person name="Hetzer B."/>
            <person name="Kulling S.E."/>
            <person name="Huch M."/>
        </authorList>
    </citation>
    <scope>NUCLEOTIDE SEQUENCE [LARGE SCALE GENOMIC DNA]</scope>
    <source>
        <strain evidence="7 8">ResAG-85</strain>
    </source>
</reference>
<dbReference type="AlphaFoldDB" id="A0A2K2U3P2"/>
<proteinExistence type="predicted"/>
<keyword evidence="8" id="KW-1185">Reference proteome</keyword>
<feature type="domain" description="4Fe-4S ferredoxin-type" evidence="5">
    <location>
        <begin position="320"/>
        <end position="349"/>
    </location>
</feature>
<dbReference type="RefSeq" id="WP_087197589.1">
    <property type="nucleotide sequence ID" value="NZ_PPEL01000060.1"/>
</dbReference>
<dbReference type="InterPro" id="IPR050572">
    <property type="entry name" value="Fe-S_Ferredoxin"/>
</dbReference>
<evidence type="ECO:0000313" key="7">
    <source>
        <dbReference type="EMBL" id="PNV64899.1"/>
    </source>
</evidence>
<evidence type="ECO:0000256" key="1">
    <source>
        <dbReference type="ARBA" id="ARBA00022485"/>
    </source>
</evidence>
<dbReference type="GO" id="GO:0046872">
    <property type="term" value="F:metal ion binding"/>
    <property type="evidence" value="ECO:0007669"/>
    <property type="project" value="UniProtKB-KW"/>
</dbReference>
<evidence type="ECO:0000259" key="5">
    <source>
        <dbReference type="PROSITE" id="PS51379"/>
    </source>
</evidence>
<evidence type="ECO:0000256" key="2">
    <source>
        <dbReference type="ARBA" id="ARBA00022723"/>
    </source>
</evidence>
<dbReference type="PANTHER" id="PTHR43687">
    <property type="entry name" value="ADENYLYLSULFATE REDUCTASE, BETA SUBUNIT"/>
    <property type="match status" value="1"/>
</dbReference>
<dbReference type="Proteomes" id="UP000236488">
    <property type="component" value="Unassembled WGS sequence"/>
</dbReference>
<dbReference type="PROSITE" id="PS51379">
    <property type="entry name" value="4FE4S_FER_2"/>
    <property type="match status" value="3"/>
</dbReference>
<dbReference type="PANTHER" id="PTHR43687:SF1">
    <property type="entry name" value="FERREDOXIN III"/>
    <property type="match status" value="1"/>
</dbReference>
<accession>A0A2K2U3P2</accession>
<dbReference type="Proteomes" id="UP000789325">
    <property type="component" value="Unassembled WGS sequence"/>
</dbReference>
<dbReference type="Gene3D" id="3.30.70.20">
    <property type="match status" value="2"/>
</dbReference>
<feature type="domain" description="4Fe-4S ferredoxin-type" evidence="5">
    <location>
        <begin position="286"/>
        <end position="316"/>
    </location>
</feature>
<protein>
    <submittedName>
        <fullName evidence="6">4Fe-4S binding protein</fullName>
    </submittedName>
    <submittedName>
        <fullName evidence="7">4Fe-4S ferredoxin</fullName>
    </submittedName>
</protein>